<sequence>MSESGKKVNESNWIVNLDKIEDSTRRNYFSVLPQEQMLMEFFSDAFVINKPKGRVGGDGYWLHSNGNDVYLALFTCVGEGHLASMMIRIYMNALKKMVDGYSIDFPGSILQFLHREVQARFKDKNNILLNTNANVGIVKLNTTSKAMEFAGANMDLLQVHRTGIKIITGEKSQVGETGEHRSSYTSISLENTKDSNFYLCSSGVFNLIGGPDFKKITTNQFGEFLRDRRKVAMSEQKSMTEQYLATWTGANRQNDDIMVIGFKA</sequence>
<dbReference type="Gene3D" id="3.60.40.10">
    <property type="entry name" value="PPM-type phosphatase domain"/>
    <property type="match status" value="1"/>
</dbReference>
<evidence type="ECO:0000313" key="2">
    <source>
        <dbReference type="Proteomes" id="UP000198393"/>
    </source>
</evidence>
<dbReference type="InterPro" id="IPR036457">
    <property type="entry name" value="PPM-type-like_dom_sf"/>
</dbReference>
<dbReference type="OrthoDB" id="980492at2"/>
<name>A0A239H3V9_EKHLU</name>
<evidence type="ECO:0008006" key="3">
    <source>
        <dbReference type="Google" id="ProtNLM"/>
    </source>
</evidence>
<gene>
    <name evidence="1" type="ORF">SAMN05421640_1093</name>
</gene>
<dbReference type="EMBL" id="FZPD01000002">
    <property type="protein sequence ID" value="SNS74944.1"/>
    <property type="molecule type" value="Genomic_DNA"/>
</dbReference>
<reference evidence="1 2" key="1">
    <citation type="submission" date="2017-06" db="EMBL/GenBank/DDBJ databases">
        <authorList>
            <person name="Kim H.J."/>
            <person name="Triplett B.A."/>
        </authorList>
    </citation>
    <scope>NUCLEOTIDE SEQUENCE [LARGE SCALE GENOMIC DNA]</scope>
    <source>
        <strain evidence="1 2">DSM 19307</strain>
    </source>
</reference>
<accession>A0A239H3V9</accession>
<protein>
    <recommendedName>
        <fullName evidence="3">Stage II sporulation protein E (SpoIIE)</fullName>
    </recommendedName>
</protein>
<dbReference type="Proteomes" id="UP000198393">
    <property type="component" value="Unassembled WGS sequence"/>
</dbReference>
<evidence type="ECO:0000313" key="1">
    <source>
        <dbReference type="EMBL" id="SNS74944.1"/>
    </source>
</evidence>
<dbReference type="RefSeq" id="WP_089355854.1">
    <property type="nucleotide sequence ID" value="NZ_FZPD01000002.1"/>
</dbReference>
<dbReference type="AlphaFoldDB" id="A0A239H3V9"/>
<proteinExistence type="predicted"/>
<organism evidence="1 2">
    <name type="scientific">Ekhidna lutea</name>
    <dbReference type="NCBI Taxonomy" id="447679"/>
    <lineage>
        <taxon>Bacteria</taxon>
        <taxon>Pseudomonadati</taxon>
        <taxon>Bacteroidota</taxon>
        <taxon>Cytophagia</taxon>
        <taxon>Cytophagales</taxon>
        <taxon>Reichenbachiellaceae</taxon>
        <taxon>Ekhidna</taxon>
    </lineage>
</organism>
<keyword evidence="2" id="KW-1185">Reference proteome</keyword>